<keyword evidence="2" id="KW-1133">Transmembrane helix</keyword>
<protein>
    <submittedName>
        <fullName evidence="3">Uncharacterized protein</fullName>
    </submittedName>
</protein>
<dbReference type="AlphaFoldDB" id="A0A9Q0M3E6"/>
<comment type="caution">
    <text evidence="3">The sequence shown here is derived from an EMBL/GenBank/DDBJ whole genome shotgun (WGS) entry which is preliminary data.</text>
</comment>
<evidence type="ECO:0000313" key="3">
    <source>
        <dbReference type="EMBL" id="KAJ6219303.1"/>
    </source>
</evidence>
<evidence type="ECO:0000256" key="1">
    <source>
        <dbReference type="SAM" id="MobiDB-lite"/>
    </source>
</evidence>
<reference evidence="3" key="1">
    <citation type="submission" date="2022-12" db="EMBL/GenBank/DDBJ databases">
        <title>Genome assemblies of Blomia tropicalis.</title>
        <authorList>
            <person name="Cui Y."/>
        </authorList>
    </citation>
    <scope>NUCLEOTIDE SEQUENCE</scope>
    <source>
        <tissue evidence="3">Adult mites</tissue>
    </source>
</reference>
<evidence type="ECO:0000256" key="2">
    <source>
        <dbReference type="SAM" id="Phobius"/>
    </source>
</evidence>
<dbReference type="EMBL" id="JAPWDV010000002">
    <property type="protein sequence ID" value="KAJ6219303.1"/>
    <property type="molecule type" value="Genomic_DNA"/>
</dbReference>
<keyword evidence="2" id="KW-0812">Transmembrane</keyword>
<feature type="compositionally biased region" description="Polar residues" evidence="1">
    <location>
        <begin position="163"/>
        <end position="187"/>
    </location>
</feature>
<name>A0A9Q0M3E6_BLOTA</name>
<sequence>MLWHTCWCSLVVGGGILAVGIVLRSKVIKTGNITLLESSGLFFIIIGGFLVILSPLIALYELINLKQLSGNGISGDSSENSGLPNGHAINSEGGVQMSNADHEYNNDLPTYDDVAKNDQDSSRTSQCSASIRTYPRRLDVDSLSSGSIGPVPPPSYNDIARSGSMQTTLSDKSVATITPSSQIQSRA</sequence>
<evidence type="ECO:0000313" key="4">
    <source>
        <dbReference type="Proteomes" id="UP001142055"/>
    </source>
</evidence>
<dbReference type="Proteomes" id="UP001142055">
    <property type="component" value="Chromosome 2"/>
</dbReference>
<organism evidence="3 4">
    <name type="scientific">Blomia tropicalis</name>
    <name type="common">Mite</name>
    <dbReference type="NCBI Taxonomy" id="40697"/>
    <lineage>
        <taxon>Eukaryota</taxon>
        <taxon>Metazoa</taxon>
        <taxon>Ecdysozoa</taxon>
        <taxon>Arthropoda</taxon>
        <taxon>Chelicerata</taxon>
        <taxon>Arachnida</taxon>
        <taxon>Acari</taxon>
        <taxon>Acariformes</taxon>
        <taxon>Sarcoptiformes</taxon>
        <taxon>Astigmata</taxon>
        <taxon>Glycyphagoidea</taxon>
        <taxon>Echimyopodidae</taxon>
        <taxon>Blomia</taxon>
    </lineage>
</organism>
<keyword evidence="2" id="KW-0472">Membrane</keyword>
<feature type="compositionally biased region" description="Polar residues" evidence="1">
    <location>
        <begin position="122"/>
        <end position="131"/>
    </location>
</feature>
<proteinExistence type="predicted"/>
<keyword evidence="4" id="KW-1185">Reference proteome</keyword>
<gene>
    <name evidence="3" type="ORF">RDWZM_005115</name>
</gene>
<feature type="transmembrane region" description="Helical" evidence="2">
    <location>
        <begin position="40"/>
        <end position="60"/>
    </location>
</feature>
<accession>A0A9Q0M3E6</accession>
<feature type="compositionally biased region" description="Polar residues" evidence="1">
    <location>
        <begin position="74"/>
        <end position="83"/>
    </location>
</feature>
<feature type="region of interest" description="Disordered" evidence="1">
    <location>
        <begin position="74"/>
        <end position="187"/>
    </location>
</feature>